<keyword evidence="2" id="KW-1185">Reference proteome</keyword>
<dbReference type="EMBL" id="VWOX01000015">
    <property type="protein sequence ID" value="KAA5540085.1"/>
    <property type="molecule type" value="Genomic_DNA"/>
</dbReference>
<evidence type="ECO:0000313" key="1">
    <source>
        <dbReference type="EMBL" id="KAA5540085.1"/>
    </source>
</evidence>
<protein>
    <submittedName>
        <fullName evidence="1">Uncharacterized protein</fullName>
    </submittedName>
</protein>
<dbReference type="Proteomes" id="UP000324479">
    <property type="component" value="Unassembled WGS sequence"/>
</dbReference>
<dbReference type="AlphaFoldDB" id="A0A5M6D4G7"/>
<accession>A0A5M6D4G7</accession>
<sequence>MKLNIGSTDSLAEPLPQFREFRAPRGHGERLIQPELSRAGQSISENRERAEAYPPELSSLRADARAQLLRDAGRYTSAYRNVGPVPTADARIVMAGHQPELFHPGVWFKNFALDHVASATASVAINLVVDSDVSGVNSIRVPSLSAHDGSIGYTTVRYDRGTAGVPYEQSLVQDRQLFDTFDQRVAEALAGIVSRPSVVPLWRHAREAIQRCGFAGCALAQARHGLEAELGLNTLEIPQSVVCRSDAFASFAMHILRDLPRYHRCYNGSADRYRLAHGIRSNAHPVPNLRTEGDWWEAPFWLYGNQSPRRRSVWVRLSRGGKTMEISDRDKRLRTIENADDPSADAAFASLSSPEFKLRSRALVTTMYARLVLSDLFLHGIGGGKYDQLGDLISAAFWNLQPPEMMVISATALLPQAESHSPRDIEQALAALKRRRRDLVYQPERFADSGELPDQLIEEKRSLLASIPARGHRSQWHHQLTELNRQMSSRLRHIEAELDQQFQQLERRSRAASIWNSREHPFCIYPLAGLQDTFRSMLHVG</sequence>
<dbReference type="RefSeq" id="WP_150078877.1">
    <property type="nucleotide sequence ID" value="NZ_VWOX01000015.1"/>
</dbReference>
<organism evidence="1 2">
    <name type="scientific">Roseiconus nitratireducens</name>
    <dbReference type="NCBI Taxonomy" id="2605748"/>
    <lineage>
        <taxon>Bacteria</taxon>
        <taxon>Pseudomonadati</taxon>
        <taxon>Planctomycetota</taxon>
        <taxon>Planctomycetia</taxon>
        <taxon>Pirellulales</taxon>
        <taxon>Pirellulaceae</taxon>
        <taxon>Roseiconus</taxon>
    </lineage>
</organism>
<reference evidence="1 2" key="1">
    <citation type="submission" date="2019-08" db="EMBL/GenBank/DDBJ databases">
        <authorList>
            <person name="Dhanesh K."/>
            <person name="Kumar G."/>
            <person name="Sasikala C."/>
            <person name="Venkata Ramana C."/>
        </authorList>
    </citation>
    <scope>NUCLEOTIDE SEQUENCE [LARGE SCALE GENOMIC DNA]</scope>
    <source>
        <strain evidence="1 2">JC645</strain>
    </source>
</reference>
<comment type="caution">
    <text evidence="1">The sequence shown here is derived from an EMBL/GenBank/DDBJ whole genome shotgun (WGS) entry which is preliminary data.</text>
</comment>
<name>A0A5M6D4G7_9BACT</name>
<evidence type="ECO:0000313" key="2">
    <source>
        <dbReference type="Proteomes" id="UP000324479"/>
    </source>
</evidence>
<proteinExistence type="predicted"/>
<gene>
    <name evidence="1" type="ORF">FYK55_22530</name>
</gene>